<organism evidence="4 5">
    <name type="scientific">Rhizobium setariae</name>
    <dbReference type="NCBI Taxonomy" id="2801340"/>
    <lineage>
        <taxon>Bacteria</taxon>
        <taxon>Pseudomonadati</taxon>
        <taxon>Pseudomonadota</taxon>
        <taxon>Alphaproteobacteria</taxon>
        <taxon>Hyphomicrobiales</taxon>
        <taxon>Rhizobiaceae</taxon>
        <taxon>Rhizobium/Agrobacterium group</taxon>
        <taxon>Rhizobium</taxon>
    </lineage>
</organism>
<evidence type="ECO:0000256" key="2">
    <source>
        <dbReference type="ARBA" id="ARBA00034247"/>
    </source>
</evidence>
<evidence type="ECO:0000259" key="3">
    <source>
        <dbReference type="PROSITE" id="PS50887"/>
    </source>
</evidence>
<protein>
    <recommendedName>
        <fullName evidence="1">diguanylate cyclase</fullName>
        <ecNumber evidence="1">2.7.7.65</ecNumber>
    </recommendedName>
</protein>
<dbReference type="EC" id="2.7.7.65" evidence="1"/>
<dbReference type="InterPro" id="IPR000160">
    <property type="entry name" value="GGDEF_dom"/>
</dbReference>
<accession>A0A937CKG2</accession>
<evidence type="ECO:0000313" key="5">
    <source>
        <dbReference type="Proteomes" id="UP000633219"/>
    </source>
</evidence>
<feature type="domain" description="GGDEF" evidence="3">
    <location>
        <begin position="170"/>
        <end position="301"/>
    </location>
</feature>
<name>A0A937CKG2_9HYPH</name>
<reference evidence="4" key="1">
    <citation type="submission" date="2021-01" db="EMBL/GenBank/DDBJ databases">
        <title>Rhizobium sp. strain KVB221 16S ribosomal RNA gene Genome sequencing and assembly.</title>
        <authorList>
            <person name="Kang M."/>
        </authorList>
    </citation>
    <scope>NUCLEOTIDE SEQUENCE</scope>
    <source>
        <strain evidence="4">KVB221</strain>
    </source>
</reference>
<dbReference type="SUPFAM" id="SSF55073">
    <property type="entry name" value="Nucleotide cyclase"/>
    <property type="match status" value="1"/>
</dbReference>
<dbReference type="GO" id="GO:1902201">
    <property type="term" value="P:negative regulation of bacterial-type flagellum-dependent cell motility"/>
    <property type="evidence" value="ECO:0007669"/>
    <property type="project" value="TreeGrafter"/>
</dbReference>
<gene>
    <name evidence="4" type="ORF">JJB09_08720</name>
</gene>
<dbReference type="Proteomes" id="UP000633219">
    <property type="component" value="Unassembled WGS sequence"/>
</dbReference>
<dbReference type="GO" id="GO:0043709">
    <property type="term" value="P:cell adhesion involved in single-species biofilm formation"/>
    <property type="evidence" value="ECO:0007669"/>
    <property type="project" value="TreeGrafter"/>
</dbReference>
<dbReference type="NCBIfam" id="TIGR00254">
    <property type="entry name" value="GGDEF"/>
    <property type="match status" value="1"/>
</dbReference>
<sequence length="312" mass="34961">MLFSHEQLQSILSTLPDPAFILTRSGRYAALFGGTDDRYYHDGNSLVGQTMFDVLHYEKANWFAQQISRALDSKALHIVEYTLSGSDVKGLENSGPHLPIWFEGRIQALGFQVDGEDAVVWVASNITEKNAIEMRLREQSETDALTGLFNRRKLLEALQSRYELFFHQQAPTTAMMFDVDNFKQINDELGHLKGDEVLSEIGCVCRNELGTNNILARLGGDEFVVLMPGTTCDEAEKIANLLRLRIIMDIEDKLKIGTTISGGLSEFWPSDTSCEDVLKRADDGLYQSKRDGRNRISTIRPGFQLSKSAVGM</sequence>
<evidence type="ECO:0000313" key="4">
    <source>
        <dbReference type="EMBL" id="MBL0372110.1"/>
    </source>
</evidence>
<dbReference type="InterPro" id="IPR035965">
    <property type="entry name" value="PAS-like_dom_sf"/>
</dbReference>
<dbReference type="Gene3D" id="3.30.70.270">
    <property type="match status" value="1"/>
</dbReference>
<comment type="catalytic activity">
    <reaction evidence="2">
        <text>2 GTP = 3',3'-c-di-GMP + 2 diphosphate</text>
        <dbReference type="Rhea" id="RHEA:24898"/>
        <dbReference type="ChEBI" id="CHEBI:33019"/>
        <dbReference type="ChEBI" id="CHEBI:37565"/>
        <dbReference type="ChEBI" id="CHEBI:58805"/>
        <dbReference type="EC" id="2.7.7.65"/>
    </reaction>
</comment>
<proteinExistence type="predicted"/>
<dbReference type="SUPFAM" id="SSF55785">
    <property type="entry name" value="PYP-like sensor domain (PAS domain)"/>
    <property type="match status" value="1"/>
</dbReference>
<dbReference type="InterPro" id="IPR043128">
    <property type="entry name" value="Rev_trsase/Diguanyl_cyclase"/>
</dbReference>
<dbReference type="PANTHER" id="PTHR45138:SF9">
    <property type="entry name" value="DIGUANYLATE CYCLASE DGCM-RELATED"/>
    <property type="match status" value="1"/>
</dbReference>
<dbReference type="Gene3D" id="3.30.450.20">
    <property type="entry name" value="PAS domain"/>
    <property type="match status" value="1"/>
</dbReference>
<dbReference type="GO" id="GO:0052621">
    <property type="term" value="F:diguanylate cyclase activity"/>
    <property type="evidence" value="ECO:0007669"/>
    <property type="project" value="UniProtKB-EC"/>
</dbReference>
<dbReference type="InterPro" id="IPR050469">
    <property type="entry name" value="Diguanylate_Cyclase"/>
</dbReference>
<dbReference type="PROSITE" id="PS50887">
    <property type="entry name" value="GGDEF"/>
    <property type="match status" value="1"/>
</dbReference>
<dbReference type="GO" id="GO:0005886">
    <property type="term" value="C:plasma membrane"/>
    <property type="evidence" value="ECO:0007669"/>
    <property type="project" value="TreeGrafter"/>
</dbReference>
<evidence type="ECO:0000256" key="1">
    <source>
        <dbReference type="ARBA" id="ARBA00012528"/>
    </source>
</evidence>
<keyword evidence="5" id="KW-1185">Reference proteome</keyword>
<dbReference type="FunFam" id="3.30.70.270:FF:000001">
    <property type="entry name" value="Diguanylate cyclase domain protein"/>
    <property type="match status" value="1"/>
</dbReference>
<dbReference type="AlphaFoldDB" id="A0A937CKG2"/>
<dbReference type="InterPro" id="IPR029787">
    <property type="entry name" value="Nucleotide_cyclase"/>
</dbReference>
<dbReference type="EMBL" id="JAEQNC010000004">
    <property type="protein sequence ID" value="MBL0372110.1"/>
    <property type="molecule type" value="Genomic_DNA"/>
</dbReference>
<dbReference type="PANTHER" id="PTHR45138">
    <property type="entry name" value="REGULATORY COMPONENTS OF SENSORY TRANSDUCTION SYSTEM"/>
    <property type="match status" value="1"/>
</dbReference>
<dbReference type="Pfam" id="PF00990">
    <property type="entry name" value="GGDEF"/>
    <property type="match status" value="1"/>
</dbReference>
<dbReference type="CDD" id="cd01949">
    <property type="entry name" value="GGDEF"/>
    <property type="match status" value="1"/>
</dbReference>
<comment type="caution">
    <text evidence="4">The sequence shown here is derived from an EMBL/GenBank/DDBJ whole genome shotgun (WGS) entry which is preliminary data.</text>
</comment>
<dbReference type="SMART" id="SM00267">
    <property type="entry name" value="GGDEF"/>
    <property type="match status" value="1"/>
</dbReference>
<dbReference type="RefSeq" id="WP_201656166.1">
    <property type="nucleotide sequence ID" value="NZ_JAEQNC010000004.1"/>
</dbReference>